<reference evidence="16" key="1">
    <citation type="submission" date="2016-10" db="EMBL/GenBank/DDBJ databases">
        <authorList>
            <person name="Varghese N."/>
            <person name="Submissions S."/>
        </authorList>
    </citation>
    <scope>NUCLEOTIDE SEQUENCE [LARGE SCALE GENOMIC DNA]</scope>
    <source>
        <strain evidence="16">DSM 44654</strain>
    </source>
</reference>
<dbReference type="InterPro" id="IPR036890">
    <property type="entry name" value="HATPase_C_sf"/>
</dbReference>
<gene>
    <name evidence="15" type="ORF">SAMN05421837_106144</name>
</gene>
<dbReference type="GO" id="GO:0005886">
    <property type="term" value="C:plasma membrane"/>
    <property type="evidence" value="ECO:0007669"/>
    <property type="project" value="UniProtKB-SubCell"/>
</dbReference>
<comment type="subcellular location">
    <subcellularLocation>
        <location evidence="2">Cell membrane</location>
    </subcellularLocation>
</comment>
<dbReference type="AlphaFoldDB" id="A0A1H5R1I4"/>
<dbReference type="InterPro" id="IPR050428">
    <property type="entry name" value="TCS_sensor_his_kinase"/>
</dbReference>
<dbReference type="InterPro" id="IPR005467">
    <property type="entry name" value="His_kinase_dom"/>
</dbReference>
<comment type="catalytic activity">
    <reaction evidence="1">
        <text>ATP + protein L-histidine = ADP + protein N-phospho-L-histidine.</text>
        <dbReference type="EC" id="2.7.13.3"/>
    </reaction>
</comment>
<feature type="domain" description="Histidine kinase" evidence="13">
    <location>
        <begin position="247"/>
        <end position="457"/>
    </location>
</feature>
<dbReference type="InterPro" id="IPR003594">
    <property type="entry name" value="HATPase_dom"/>
</dbReference>
<dbReference type="SUPFAM" id="SSF47384">
    <property type="entry name" value="Homodimeric domain of signal transducing histidine kinase"/>
    <property type="match status" value="1"/>
</dbReference>
<keyword evidence="16" id="KW-1185">Reference proteome</keyword>
<dbReference type="Proteomes" id="UP000198878">
    <property type="component" value="Unassembled WGS sequence"/>
</dbReference>
<feature type="transmembrane region" description="Helical" evidence="12">
    <location>
        <begin position="159"/>
        <end position="185"/>
    </location>
</feature>
<evidence type="ECO:0000259" key="13">
    <source>
        <dbReference type="PROSITE" id="PS50109"/>
    </source>
</evidence>
<evidence type="ECO:0000259" key="14">
    <source>
        <dbReference type="PROSITE" id="PS50885"/>
    </source>
</evidence>
<dbReference type="PANTHER" id="PTHR45436:SF5">
    <property type="entry name" value="SENSOR HISTIDINE KINASE TRCS"/>
    <property type="match status" value="1"/>
</dbReference>
<evidence type="ECO:0000313" key="16">
    <source>
        <dbReference type="Proteomes" id="UP000198878"/>
    </source>
</evidence>
<dbReference type="InterPro" id="IPR003660">
    <property type="entry name" value="HAMP_dom"/>
</dbReference>
<keyword evidence="7 15" id="KW-0418">Kinase</keyword>
<dbReference type="OrthoDB" id="9786919at2"/>
<keyword evidence="8 12" id="KW-1133">Transmembrane helix</keyword>
<dbReference type="SMART" id="SM00304">
    <property type="entry name" value="HAMP"/>
    <property type="match status" value="1"/>
</dbReference>
<feature type="region of interest" description="Disordered" evidence="11">
    <location>
        <begin position="435"/>
        <end position="477"/>
    </location>
</feature>
<dbReference type="PROSITE" id="PS50885">
    <property type="entry name" value="HAMP"/>
    <property type="match status" value="1"/>
</dbReference>
<keyword evidence="5" id="KW-0808">Transferase</keyword>
<dbReference type="EC" id="2.7.13.3" evidence="3"/>
<evidence type="ECO:0000256" key="1">
    <source>
        <dbReference type="ARBA" id="ARBA00000085"/>
    </source>
</evidence>
<dbReference type="RefSeq" id="WP_086678811.1">
    <property type="nucleotide sequence ID" value="NZ_FNUJ01000006.1"/>
</dbReference>
<keyword evidence="9" id="KW-0902">Two-component regulatory system</keyword>
<evidence type="ECO:0000256" key="6">
    <source>
        <dbReference type="ARBA" id="ARBA00022692"/>
    </source>
</evidence>
<keyword evidence="4" id="KW-0597">Phosphoprotein</keyword>
<dbReference type="Gene3D" id="6.10.340.10">
    <property type="match status" value="1"/>
</dbReference>
<feature type="compositionally biased region" description="Basic and acidic residues" evidence="11">
    <location>
        <begin position="447"/>
        <end position="461"/>
    </location>
</feature>
<dbReference type="Pfam" id="PF00512">
    <property type="entry name" value="HisKA"/>
    <property type="match status" value="1"/>
</dbReference>
<evidence type="ECO:0000256" key="4">
    <source>
        <dbReference type="ARBA" id="ARBA00022553"/>
    </source>
</evidence>
<dbReference type="CDD" id="cd06225">
    <property type="entry name" value="HAMP"/>
    <property type="match status" value="1"/>
</dbReference>
<dbReference type="CDD" id="cd00075">
    <property type="entry name" value="HATPase"/>
    <property type="match status" value="1"/>
</dbReference>
<keyword evidence="10 12" id="KW-0472">Membrane</keyword>
<dbReference type="Gene3D" id="1.10.287.130">
    <property type="match status" value="1"/>
</dbReference>
<dbReference type="SMART" id="SM00387">
    <property type="entry name" value="HATPase_c"/>
    <property type="match status" value="1"/>
</dbReference>
<protein>
    <recommendedName>
        <fullName evidence="3">histidine kinase</fullName>
        <ecNumber evidence="3">2.7.13.3</ecNumber>
    </recommendedName>
</protein>
<dbReference type="InterPro" id="IPR036097">
    <property type="entry name" value="HisK_dim/P_sf"/>
</dbReference>
<evidence type="ECO:0000256" key="12">
    <source>
        <dbReference type="SAM" id="Phobius"/>
    </source>
</evidence>
<dbReference type="SUPFAM" id="SSF158472">
    <property type="entry name" value="HAMP domain-like"/>
    <property type="match status" value="1"/>
</dbReference>
<feature type="domain" description="HAMP" evidence="14">
    <location>
        <begin position="186"/>
        <end position="239"/>
    </location>
</feature>
<dbReference type="GO" id="GO:0000155">
    <property type="term" value="F:phosphorelay sensor kinase activity"/>
    <property type="evidence" value="ECO:0007669"/>
    <property type="project" value="InterPro"/>
</dbReference>
<dbReference type="PRINTS" id="PR00344">
    <property type="entry name" value="BCTRLSENSOR"/>
</dbReference>
<proteinExistence type="predicted"/>
<evidence type="ECO:0000256" key="7">
    <source>
        <dbReference type="ARBA" id="ARBA00022777"/>
    </source>
</evidence>
<dbReference type="PANTHER" id="PTHR45436">
    <property type="entry name" value="SENSOR HISTIDINE KINASE YKOH"/>
    <property type="match status" value="1"/>
</dbReference>
<feature type="compositionally biased region" description="Polar residues" evidence="11">
    <location>
        <begin position="462"/>
        <end position="477"/>
    </location>
</feature>
<dbReference type="CDD" id="cd00082">
    <property type="entry name" value="HisKA"/>
    <property type="match status" value="1"/>
</dbReference>
<dbReference type="EMBL" id="FNUJ01000006">
    <property type="protein sequence ID" value="SEF32252.1"/>
    <property type="molecule type" value="Genomic_DNA"/>
</dbReference>
<dbReference type="SUPFAM" id="SSF55874">
    <property type="entry name" value="ATPase domain of HSP90 chaperone/DNA topoisomerase II/histidine kinase"/>
    <property type="match status" value="1"/>
</dbReference>
<dbReference type="InterPro" id="IPR004358">
    <property type="entry name" value="Sig_transdc_His_kin-like_C"/>
</dbReference>
<evidence type="ECO:0000256" key="10">
    <source>
        <dbReference type="ARBA" id="ARBA00023136"/>
    </source>
</evidence>
<dbReference type="STRING" id="218821.SAMN05421837_106144"/>
<dbReference type="Pfam" id="PF02518">
    <property type="entry name" value="HATPase_c"/>
    <property type="match status" value="1"/>
</dbReference>
<evidence type="ECO:0000256" key="3">
    <source>
        <dbReference type="ARBA" id="ARBA00012438"/>
    </source>
</evidence>
<evidence type="ECO:0000256" key="5">
    <source>
        <dbReference type="ARBA" id="ARBA00022679"/>
    </source>
</evidence>
<name>A0A1H5R1I4_9PSEU</name>
<feature type="transmembrane region" description="Helical" evidence="12">
    <location>
        <begin position="12"/>
        <end position="32"/>
    </location>
</feature>
<evidence type="ECO:0000256" key="2">
    <source>
        <dbReference type="ARBA" id="ARBA00004236"/>
    </source>
</evidence>
<dbReference type="Gene3D" id="3.30.565.10">
    <property type="entry name" value="Histidine kinase-like ATPase, C-terminal domain"/>
    <property type="match status" value="1"/>
</dbReference>
<organism evidence="15 16">
    <name type="scientific">Amycolatopsis pretoriensis</name>
    <dbReference type="NCBI Taxonomy" id="218821"/>
    <lineage>
        <taxon>Bacteria</taxon>
        <taxon>Bacillati</taxon>
        <taxon>Actinomycetota</taxon>
        <taxon>Actinomycetes</taxon>
        <taxon>Pseudonocardiales</taxon>
        <taxon>Pseudonocardiaceae</taxon>
        <taxon>Amycolatopsis</taxon>
    </lineage>
</organism>
<keyword evidence="6 12" id="KW-0812">Transmembrane</keyword>
<evidence type="ECO:0000313" key="15">
    <source>
        <dbReference type="EMBL" id="SEF32252.1"/>
    </source>
</evidence>
<dbReference type="Pfam" id="PF00672">
    <property type="entry name" value="HAMP"/>
    <property type="match status" value="1"/>
</dbReference>
<evidence type="ECO:0000256" key="11">
    <source>
        <dbReference type="SAM" id="MobiDB-lite"/>
    </source>
</evidence>
<dbReference type="PROSITE" id="PS50109">
    <property type="entry name" value="HIS_KIN"/>
    <property type="match status" value="1"/>
</dbReference>
<evidence type="ECO:0000256" key="9">
    <source>
        <dbReference type="ARBA" id="ARBA00023012"/>
    </source>
</evidence>
<sequence>MSARWLLRTRVALVTAGVVAVAIAGICLISWLTTRYTLRTQLDQNLLAKGIPTVKVVESPAGQPAWLDPSVVCTPPEQGRRQLQRFLEGIQLLHADGSGCAPDGVDEVVTTSADHAVTDVTLRDGRTASGVPVRLVLRPVGNGDVLVISRGLAAVDDTLASLGAVLVVAGLSGVLTAGAAGLLLARRTLNPMRRLTETAEHIARTEDLLTPVAVTGRDEVSRLGRAFSAMTTALHEARLRQRQLVTDAAHELRTPLTSLRANIDLLVRSEQTRRAIPPGRRAAVLDRLQAQAREFSTLVGELVELARESHQLARETVSVAAVIERAVRRAAHRAAEHTITTDTTPWATTGDPTALERAVLNVLDNAIKFSPPGASVQVRSGPGWLTVSDQGPGLPPHERGQAFERFWRAPAARALPGSGLGLAMVANTVSAHGGTARFSDPPAGRGAHLEIELPVRDDPTESGHTSQRPGSSGPSAG</sequence>
<accession>A0A1H5R1I4</accession>
<dbReference type="InterPro" id="IPR003661">
    <property type="entry name" value="HisK_dim/P_dom"/>
</dbReference>
<dbReference type="SMART" id="SM00388">
    <property type="entry name" value="HisKA"/>
    <property type="match status" value="1"/>
</dbReference>
<evidence type="ECO:0000256" key="8">
    <source>
        <dbReference type="ARBA" id="ARBA00022989"/>
    </source>
</evidence>